<dbReference type="PANTHER" id="PTHR33744">
    <property type="entry name" value="CARBOHYDRATE DIACID REGULATOR"/>
    <property type="match status" value="1"/>
</dbReference>
<keyword evidence="3" id="KW-1185">Reference proteome</keyword>
<dbReference type="Proteomes" id="UP000198597">
    <property type="component" value="Unassembled WGS sequence"/>
</dbReference>
<evidence type="ECO:0000259" key="1">
    <source>
        <dbReference type="Pfam" id="PF13556"/>
    </source>
</evidence>
<dbReference type="InterPro" id="IPR042070">
    <property type="entry name" value="PucR_C-HTH_sf"/>
</dbReference>
<evidence type="ECO:0000313" key="3">
    <source>
        <dbReference type="Proteomes" id="UP000198597"/>
    </source>
</evidence>
<accession>A0A1H0LGV2</accession>
<dbReference type="PANTHER" id="PTHR33744:SF15">
    <property type="entry name" value="CARBOHYDRATE DIACID REGULATOR"/>
    <property type="match status" value="1"/>
</dbReference>
<dbReference type="Pfam" id="PF13556">
    <property type="entry name" value="HTH_30"/>
    <property type="match status" value="1"/>
</dbReference>
<organism evidence="2 3">
    <name type="scientific">Clostridium gasigenes</name>
    <dbReference type="NCBI Taxonomy" id="94869"/>
    <lineage>
        <taxon>Bacteria</taxon>
        <taxon>Bacillati</taxon>
        <taxon>Bacillota</taxon>
        <taxon>Clostridia</taxon>
        <taxon>Eubacteriales</taxon>
        <taxon>Clostridiaceae</taxon>
        <taxon>Clostridium</taxon>
    </lineage>
</organism>
<dbReference type="InterPro" id="IPR051448">
    <property type="entry name" value="CdaR-like_regulators"/>
</dbReference>
<sequence length="331" mass="39000">MYLKKINSEYYIRDLQKITSQRFQRGELMNNILILLDEMCNKLNLELKLIDSNKVEIYNNIASKEDLITRSILINRNIYDIFLTKANFPCLSIIEFTLNKFIKEKNNMCLEDLLKGDQDFDNFNKSPIYKVGKIIIIDCNEANEVIELVKSTYYGQNIYIDKAYNKIVLIGDLEDEKEHGISLRETITSNIKTKVSIGISSIDGTFEGLVKGYNNAKKAIKIGKTFNIIPEVYLYDEMNFEKIVYNINDSYYKELKDEYNRMFKNLNKELILTLEEVLKSNLSLTKASKNLYIHRNTLMYRIEKIYKETGLDIRNFRDATYLYMLYMNNKK</sequence>
<evidence type="ECO:0000313" key="2">
    <source>
        <dbReference type="EMBL" id="SDO67457.1"/>
    </source>
</evidence>
<dbReference type="Gene3D" id="1.10.10.2840">
    <property type="entry name" value="PucR C-terminal helix-turn-helix domain"/>
    <property type="match status" value="1"/>
</dbReference>
<protein>
    <submittedName>
        <fullName evidence="2">PucR C-terminal helix-turn-helix domain-containing protein</fullName>
    </submittedName>
</protein>
<proteinExistence type="predicted"/>
<dbReference type="STRING" id="94869.SAMN04488529_10192"/>
<reference evidence="2 3" key="1">
    <citation type="submission" date="2016-10" db="EMBL/GenBank/DDBJ databases">
        <authorList>
            <person name="de Groot N.N."/>
        </authorList>
    </citation>
    <scope>NUCLEOTIDE SEQUENCE [LARGE SCALE GENOMIC DNA]</scope>
    <source>
        <strain evidence="2 3">DSM 12272</strain>
    </source>
</reference>
<dbReference type="OrthoDB" id="9792148at2"/>
<gene>
    <name evidence="2" type="ORF">SAMN04488529_10192</name>
</gene>
<dbReference type="EMBL" id="FNJM01000001">
    <property type="protein sequence ID" value="SDO67457.1"/>
    <property type="molecule type" value="Genomic_DNA"/>
</dbReference>
<dbReference type="InterPro" id="IPR025736">
    <property type="entry name" value="PucR_C-HTH_dom"/>
</dbReference>
<dbReference type="AlphaFoldDB" id="A0A1H0LGV2"/>
<name>A0A1H0LGV2_9CLOT</name>
<feature type="domain" description="PucR C-terminal helix-turn-helix" evidence="1">
    <location>
        <begin position="270"/>
        <end position="324"/>
    </location>
</feature>